<dbReference type="Proteomes" id="UP001153331">
    <property type="component" value="Unassembled WGS sequence"/>
</dbReference>
<organism evidence="1 2">
    <name type="scientific">Boeremia exigua</name>
    <dbReference type="NCBI Taxonomy" id="749465"/>
    <lineage>
        <taxon>Eukaryota</taxon>
        <taxon>Fungi</taxon>
        <taxon>Dikarya</taxon>
        <taxon>Ascomycota</taxon>
        <taxon>Pezizomycotina</taxon>
        <taxon>Dothideomycetes</taxon>
        <taxon>Pleosporomycetidae</taxon>
        <taxon>Pleosporales</taxon>
        <taxon>Pleosporineae</taxon>
        <taxon>Didymellaceae</taxon>
        <taxon>Boeremia</taxon>
    </lineage>
</organism>
<name>A0ACC2HXV4_9PLEO</name>
<evidence type="ECO:0000313" key="2">
    <source>
        <dbReference type="Proteomes" id="UP001153331"/>
    </source>
</evidence>
<reference evidence="1" key="1">
    <citation type="submission" date="2022-11" db="EMBL/GenBank/DDBJ databases">
        <title>Genome Sequence of Boeremia exigua.</title>
        <authorList>
            <person name="Buettner E."/>
        </authorList>
    </citation>
    <scope>NUCLEOTIDE SEQUENCE</scope>
    <source>
        <strain evidence="1">CU02</strain>
    </source>
</reference>
<dbReference type="EMBL" id="JAPHNI010000849">
    <property type="protein sequence ID" value="KAJ8107845.1"/>
    <property type="molecule type" value="Genomic_DNA"/>
</dbReference>
<comment type="caution">
    <text evidence="1">The sequence shown here is derived from an EMBL/GenBank/DDBJ whole genome shotgun (WGS) entry which is preliminary data.</text>
</comment>
<keyword evidence="2" id="KW-1185">Reference proteome</keyword>
<protein>
    <submittedName>
        <fullName evidence="1">Uncharacterized protein</fullName>
    </submittedName>
</protein>
<proteinExistence type="predicted"/>
<sequence length="1135" mass="127301">MLPANRETSRTSVLPTGALQYPEGDHPAQAEKSRRAPSRHAHQSRLSVPLRGKVNPRHHNYVVLEDSLHLISIICEPRLHHELKELRRNAPSVDDGWWSSRRSRIWRDSEWEVLYLQQSADLPKYPTEFVKTRQQLRGVHLSSQSPFRILTSTIRDHGIDRLHTGGAMFCISNASKSGVRFLTFDYVRTYMSKDDLGNTKIVGDMLAGTCAGVAESVLVLTPRENLKTRLIEDRTGPHAFRPSTHAIRDIMRNEGPRSLFRDVWPVTLNQSTNAMVRFSIYNYISRSLKPLKDIVGGPTSAVAGALAGVITIYCTMPFDILKTQIQSRHSNGTYTSSWDCAQKLVRRGGVTILWKGTTPRLVRLSCDGGIPACENCQKAAEPCIDVDGRNNSLSIPRDFAANARARIQWLEQQVRLLNPSFKLNDGPRVDFSFLEEAAIVKNQAPPSPVLREANQPIIPSSPKISHSSSKRFRGPSATDAGPDAFPDEARSVALDLGLMTLNSDSRQTHYLGTSSGRLFTRLIGAGSPDGGNSRDKSPSFSNIQGSSRKGLYASTKHVKESCRLVYHTLKTCLPSEDDARLLLEVYFRNIHVDHPFLHPESLLQAVEALYQCATADTTDEIGHNGWVASVQPFAYNGEYERSRNIDSTPITIFTATFHVFMVFTLAATVRTRQGAYDFAPNQFYRVAMTADQHCLSNTSVASLQAALLLTVHSLLSPTELNIWTLTYVSMAHCVDLGLHRNLSDDCGLSRAAVLTRKLVFFSVYHLDRSVASIQGRPLGIRDETFDLQLPTSADIEFDTAKIGDRKFSPSISLAGSAAFAIHRFKLDPIISEIKLLFYHLPSRVSVYVWPNDKQSSQITIGQKLQEWCDTLINMTASLQFDEEEWTEHEKYRLKLTSQYYATMVLLHQPSQAMPQPSEHSILMCYECAAKRLEIYHRLYQLDSYLKSWRSVQGIFSSGATMIYCLWSSSLVRRTVPLSVAMRDLRTCTNLLSVGGEFWPSVKKGKESFSRAMDALARKFDQSHHAQHQQSEPSDGPQPKHGRNDTSEIVLQDQPIFRLPPDTDTVDQTHHAHLNFFPTAFDMAESEWPTLENSTFAYDATNSSNTTFGVVQEAPDNTVEAFIAEFLNSDTSWNPF</sequence>
<evidence type="ECO:0000313" key="1">
    <source>
        <dbReference type="EMBL" id="KAJ8107845.1"/>
    </source>
</evidence>
<gene>
    <name evidence="1" type="ORF">OPT61_g8584</name>
</gene>
<accession>A0ACC2HXV4</accession>